<feature type="transmembrane region" description="Helical" evidence="1">
    <location>
        <begin position="35"/>
        <end position="56"/>
    </location>
</feature>
<keyword evidence="1" id="KW-1133">Transmembrane helix</keyword>
<keyword evidence="1" id="KW-0812">Transmembrane</keyword>
<dbReference type="InterPro" id="IPR025323">
    <property type="entry name" value="DUF4229"/>
</dbReference>
<keyword evidence="3" id="KW-1185">Reference proteome</keyword>
<reference evidence="2 3" key="1">
    <citation type="submission" date="2023-08" db="EMBL/GenBank/DDBJ databases">
        <title>Nocardioides seae sp. nov., a bacterium isolated from a soil.</title>
        <authorList>
            <person name="Wang X."/>
        </authorList>
    </citation>
    <scope>NUCLEOTIDE SEQUENCE [LARGE SCALE GENOMIC DNA]</scope>
    <source>
        <strain evidence="2 3">YZH12</strain>
    </source>
</reference>
<accession>A0ABU3PZX8</accession>
<protein>
    <submittedName>
        <fullName evidence="2">DUF4229 domain-containing protein</fullName>
    </submittedName>
</protein>
<dbReference type="Pfam" id="PF14012">
    <property type="entry name" value="DUF4229"/>
    <property type="match status" value="1"/>
</dbReference>
<keyword evidence="1" id="KW-0472">Membrane</keyword>
<evidence type="ECO:0000313" key="2">
    <source>
        <dbReference type="EMBL" id="MDT9594818.1"/>
    </source>
</evidence>
<dbReference type="EMBL" id="JAVYII010000008">
    <property type="protein sequence ID" value="MDT9594818.1"/>
    <property type="molecule type" value="Genomic_DNA"/>
</dbReference>
<dbReference type="RefSeq" id="WP_315734964.1">
    <property type="nucleotide sequence ID" value="NZ_JAVYII010000008.1"/>
</dbReference>
<name>A0ABU3PZX8_9ACTN</name>
<gene>
    <name evidence="2" type="ORF">RDV89_17150</name>
</gene>
<proteinExistence type="predicted"/>
<sequence>MKEFAVYTLMRLVLFVVTYGIVLGVYALITDIKAPIQFIPLVIAFLISGILSYLVLDRQREAFAQRIDDRAKRISEGYEKARSREDDED</sequence>
<comment type="caution">
    <text evidence="2">The sequence shown here is derived from an EMBL/GenBank/DDBJ whole genome shotgun (WGS) entry which is preliminary data.</text>
</comment>
<evidence type="ECO:0000313" key="3">
    <source>
        <dbReference type="Proteomes" id="UP001268542"/>
    </source>
</evidence>
<feature type="transmembrane region" description="Helical" evidence="1">
    <location>
        <begin position="12"/>
        <end position="29"/>
    </location>
</feature>
<evidence type="ECO:0000256" key="1">
    <source>
        <dbReference type="SAM" id="Phobius"/>
    </source>
</evidence>
<organism evidence="2 3">
    <name type="scientific">Nocardioides imazamoxiresistens</name>
    <dbReference type="NCBI Taxonomy" id="3231893"/>
    <lineage>
        <taxon>Bacteria</taxon>
        <taxon>Bacillati</taxon>
        <taxon>Actinomycetota</taxon>
        <taxon>Actinomycetes</taxon>
        <taxon>Propionibacteriales</taxon>
        <taxon>Nocardioidaceae</taxon>
        <taxon>Nocardioides</taxon>
    </lineage>
</organism>
<dbReference type="Proteomes" id="UP001268542">
    <property type="component" value="Unassembled WGS sequence"/>
</dbReference>